<comment type="caution">
    <text evidence="2">The sequence shown here is derived from an EMBL/GenBank/DDBJ whole genome shotgun (WGS) entry which is preliminary data.</text>
</comment>
<keyword evidence="3" id="KW-1185">Reference proteome</keyword>
<organism evidence="2 3">
    <name type="scientific">Carnegiea gigantea</name>
    <dbReference type="NCBI Taxonomy" id="171969"/>
    <lineage>
        <taxon>Eukaryota</taxon>
        <taxon>Viridiplantae</taxon>
        <taxon>Streptophyta</taxon>
        <taxon>Embryophyta</taxon>
        <taxon>Tracheophyta</taxon>
        <taxon>Spermatophyta</taxon>
        <taxon>Magnoliopsida</taxon>
        <taxon>eudicotyledons</taxon>
        <taxon>Gunneridae</taxon>
        <taxon>Pentapetalae</taxon>
        <taxon>Caryophyllales</taxon>
        <taxon>Cactineae</taxon>
        <taxon>Cactaceae</taxon>
        <taxon>Cactoideae</taxon>
        <taxon>Echinocereeae</taxon>
        <taxon>Carnegiea</taxon>
    </lineage>
</organism>
<reference evidence="2" key="1">
    <citation type="submission" date="2022-04" db="EMBL/GenBank/DDBJ databases">
        <title>Carnegiea gigantea Genome sequencing and assembly v2.</title>
        <authorList>
            <person name="Copetti D."/>
            <person name="Sanderson M.J."/>
            <person name="Burquez A."/>
            <person name="Wojciechowski M.F."/>
        </authorList>
    </citation>
    <scope>NUCLEOTIDE SEQUENCE</scope>
    <source>
        <strain evidence="2">SGP5-SGP5p</strain>
        <tissue evidence="2">Aerial part</tissue>
    </source>
</reference>
<evidence type="ECO:0000313" key="2">
    <source>
        <dbReference type="EMBL" id="KAJ8420930.1"/>
    </source>
</evidence>
<evidence type="ECO:0000313" key="3">
    <source>
        <dbReference type="Proteomes" id="UP001153076"/>
    </source>
</evidence>
<accession>A0A9Q1GKU5</accession>
<evidence type="ECO:0000256" key="1">
    <source>
        <dbReference type="SAM" id="MobiDB-lite"/>
    </source>
</evidence>
<dbReference type="AlphaFoldDB" id="A0A9Q1GKU5"/>
<dbReference type="Proteomes" id="UP001153076">
    <property type="component" value="Unassembled WGS sequence"/>
</dbReference>
<feature type="compositionally biased region" description="Basic residues" evidence="1">
    <location>
        <begin position="63"/>
        <end position="72"/>
    </location>
</feature>
<protein>
    <submittedName>
        <fullName evidence="2">Uncharacterized protein</fullName>
    </submittedName>
</protein>
<feature type="region of interest" description="Disordered" evidence="1">
    <location>
        <begin position="44"/>
        <end position="72"/>
    </location>
</feature>
<gene>
    <name evidence="2" type="ORF">Cgig2_017126</name>
</gene>
<sequence length="168" mass="18871">MMRKMNSIITASQMNKNARAHCEQYCMELKKVIEFDVGSIHIDEDGQGKDSNSLPNVLNPPRSHQKGVRNKRLKSMVEKKCDQLKRRKSKKLLKTDVGSSSAQSQHISLPTFNLSSSLSHVQHHVGEGSFPSLFFHSSYYSHPSNISTGFMPIAAPAMAQVWVEQCIQ</sequence>
<dbReference type="EMBL" id="JAKOGI010003039">
    <property type="protein sequence ID" value="KAJ8420930.1"/>
    <property type="molecule type" value="Genomic_DNA"/>
</dbReference>
<name>A0A9Q1GKU5_9CARY</name>
<proteinExistence type="predicted"/>